<dbReference type="PANTHER" id="PTHR11712">
    <property type="entry name" value="POLYKETIDE SYNTHASE-RELATED"/>
    <property type="match status" value="1"/>
</dbReference>
<proteinExistence type="predicted"/>
<dbReference type="InterPro" id="IPR016039">
    <property type="entry name" value="Thiolase-like"/>
</dbReference>
<feature type="domain" description="Beta-ketoacyl synthase C-terminal" evidence="3">
    <location>
        <begin position="16"/>
        <end position="81"/>
    </location>
</feature>
<evidence type="ECO:0000256" key="2">
    <source>
        <dbReference type="ARBA" id="ARBA00022679"/>
    </source>
</evidence>
<evidence type="ECO:0000256" key="1">
    <source>
        <dbReference type="ARBA" id="ARBA00013191"/>
    </source>
</evidence>
<reference evidence="4 5" key="1">
    <citation type="submission" date="2024-02" db="EMBL/GenBank/DDBJ databases">
        <authorList>
            <person name="Vignale AGUSTIN F."/>
            <person name="Sosa J E."/>
            <person name="Modenutti C."/>
        </authorList>
    </citation>
    <scope>NUCLEOTIDE SEQUENCE [LARGE SCALE GENOMIC DNA]</scope>
</reference>
<name>A0ABC8UXE8_9AQUA</name>
<evidence type="ECO:0000313" key="5">
    <source>
        <dbReference type="Proteomes" id="UP001642360"/>
    </source>
</evidence>
<gene>
    <name evidence="4" type="ORF">ILEXP_LOCUS56176</name>
</gene>
<dbReference type="Proteomes" id="UP001642360">
    <property type="component" value="Unassembled WGS sequence"/>
</dbReference>
<evidence type="ECO:0000313" key="4">
    <source>
        <dbReference type="EMBL" id="CAK9185753.1"/>
    </source>
</evidence>
<protein>
    <recommendedName>
        <fullName evidence="1">beta-ketoacyl-[acyl-carrier-protein] synthase I</fullName>
        <ecNumber evidence="1">2.3.1.41</ecNumber>
    </recommendedName>
</protein>
<comment type="caution">
    <text evidence="4">The sequence shown here is derived from an EMBL/GenBank/DDBJ whole genome shotgun (WGS) entry which is preliminary data.</text>
</comment>
<dbReference type="SUPFAM" id="SSF53901">
    <property type="entry name" value="Thiolase-like"/>
    <property type="match status" value="1"/>
</dbReference>
<dbReference type="Pfam" id="PF02801">
    <property type="entry name" value="Ketoacyl-synt_C"/>
    <property type="match status" value="1"/>
</dbReference>
<keyword evidence="2" id="KW-0808">Transferase</keyword>
<dbReference type="Gene3D" id="3.40.47.10">
    <property type="match status" value="1"/>
</dbReference>
<accession>A0ABC8UXE8</accession>
<dbReference type="GO" id="GO:0004315">
    <property type="term" value="F:3-oxoacyl-[acyl-carrier-protein] synthase activity"/>
    <property type="evidence" value="ECO:0007669"/>
    <property type="project" value="UniProtKB-EC"/>
</dbReference>
<dbReference type="EMBL" id="CAUOFW020009424">
    <property type="protein sequence ID" value="CAK9185753.1"/>
    <property type="molecule type" value="Genomic_DNA"/>
</dbReference>
<dbReference type="EC" id="2.3.1.41" evidence="1"/>
<organism evidence="4 5">
    <name type="scientific">Ilex paraguariensis</name>
    <name type="common">yerba mate</name>
    <dbReference type="NCBI Taxonomy" id="185542"/>
    <lineage>
        <taxon>Eukaryota</taxon>
        <taxon>Viridiplantae</taxon>
        <taxon>Streptophyta</taxon>
        <taxon>Embryophyta</taxon>
        <taxon>Tracheophyta</taxon>
        <taxon>Spermatophyta</taxon>
        <taxon>Magnoliopsida</taxon>
        <taxon>eudicotyledons</taxon>
        <taxon>Gunneridae</taxon>
        <taxon>Pentapetalae</taxon>
        <taxon>asterids</taxon>
        <taxon>campanulids</taxon>
        <taxon>Aquifoliales</taxon>
        <taxon>Aquifoliaceae</taxon>
        <taxon>Ilex</taxon>
    </lineage>
</organism>
<evidence type="ECO:0000259" key="3">
    <source>
        <dbReference type="Pfam" id="PF02801"/>
    </source>
</evidence>
<sequence length="159" mass="16486">MESLEHAMKRNAPIIAEYLGGAVNCDAYHMTDPSVDGLGVSSCIQSALDDAGVSPAEVNYINAHATSSIVGDLAEVNGIKKSMIGHSLGAAGGLEAIATVKAIATGWLHPTINQFNPEPSVEIDIVANKKKQHEVNVGKKLCICTPLSCPSSPPKLGPS</sequence>
<dbReference type="AlphaFoldDB" id="A0ABC8UXE8"/>
<dbReference type="InterPro" id="IPR014031">
    <property type="entry name" value="Ketoacyl_synth_C"/>
</dbReference>
<dbReference type="InterPro" id="IPR000794">
    <property type="entry name" value="Beta-ketoacyl_synthase"/>
</dbReference>
<dbReference type="PANTHER" id="PTHR11712:SF336">
    <property type="entry name" value="3-OXOACYL-[ACYL-CARRIER-PROTEIN] SYNTHASE, MITOCHONDRIAL"/>
    <property type="match status" value="1"/>
</dbReference>
<keyword evidence="5" id="KW-1185">Reference proteome</keyword>